<dbReference type="PANTHER" id="PTHR33376:SF5">
    <property type="entry name" value="EXTRACYTOPLASMIC SOLUTE RECEPTOR PROTEIN"/>
    <property type="match status" value="1"/>
</dbReference>
<evidence type="ECO:0000313" key="3">
    <source>
        <dbReference type="EMBL" id="MFC4352045.1"/>
    </source>
</evidence>
<dbReference type="CDD" id="cd13604">
    <property type="entry name" value="PBP2_TRAP_ketoacid_lactate_like"/>
    <property type="match status" value="1"/>
</dbReference>
<reference evidence="4" key="1">
    <citation type="journal article" date="2019" name="Int. J. Syst. Evol. Microbiol.">
        <title>The Global Catalogue of Microorganisms (GCM) 10K type strain sequencing project: providing services to taxonomists for standard genome sequencing and annotation.</title>
        <authorList>
            <consortium name="The Broad Institute Genomics Platform"/>
            <consortium name="The Broad Institute Genome Sequencing Center for Infectious Disease"/>
            <person name="Wu L."/>
            <person name="Ma J."/>
        </authorList>
    </citation>
    <scope>NUCLEOTIDE SEQUENCE [LARGE SCALE GENOMIC DNA]</scope>
    <source>
        <strain evidence="4">CECT 8472</strain>
    </source>
</reference>
<dbReference type="InterPro" id="IPR038404">
    <property type="entry name" value="TRAP_DctP_sf"/>
</dbReference>
<evidence type="ECO:0000256" key="2">
    <source>
        <dbReference type="SAM" id="SignalP"/>
    </source>
</evidence>
<evidence type="ECO:0000313" key="4">
    <source>
        <dbReference type="Proteomes" id="UP001595799"/>
    </source>
</evidence>
<protein>
    <submittedName>
        <fullName evidence="3">TRAP transporter substrate-binding protein</fullName>
    </submittedName>
</protein>
<organism evidence="3 4">
    <name type="scientific">Fodinicurvata halophila</name>
    <dbReference type="NCBI Taxonomy" id="1419723"/>
    <lineage>
        <taxon>Bacteria</taxon>
        <taxon>Pseudomonadati</taxon>
        <taxon>Pseudomonadota</taxon>
        <taxon>Alphaproteobacteria</taxon>
        <taxon>Rhodospirillales</taxon>
        <taxon>Rhodovibrionaceae</taxon>
        <taxon>Fodinicurvata</taxon>
    </lineage>
</organism>
<dbReference type="InterPro" id="IPR026289">
    <property type="entry name" value="SBP_TakP-like"/>
</dbReference>
<evidence type="ECO:0000256" key="1">
    <source>
        <dbReference type="ARBA" id="ARBA00022729"/>
    </source>
</evidence>
<feature type="signal peptide" evidence="2">
    <location>
        <begin position="1"/>
        <end position="26"/>
    </location>
</feature>
<dbReference type="InterPro" id="IPR018389">
    <property type="entry name" value="DctP_fam"/>
</dbReference>
<feature type="chain" id="PRO_5046871036" evidence="2">
    <location>
        <begin position="27"/>
        <end position="357"/>
    </location>
</feature>
<dbReference type="EMBL" id="JBHSCW010000005">
    <property type="protein sequence ID" value="MFC4352045.1"/>
    <property type="molecule type" value="Genomic_DNA"/>
</dbReference>
<dbReference type="PIRSF" id="PIRSF039026">
    <property type="entry name" value="SiaP"/>
    <property type="match status" value="1"/>
</dbReference>
<keyword evidence="1 2" id="KW-0732">Signal</keyword>
<proteinExistence type="predicted"/>
<dbReference type="RefSeq" id="WP_382422395.1">
    <property type="nucleotide sequence ID" value="NZ_JBHSCW010000005.1"/>
</dbReference>
<dbReference type="PANTHER" id="PTHR33376">
    <property type="match status" value="1"/>
</dbReference>
<dbReference type="NCBIfam" id="NF037995">
    <property type="entry name" value="TRAP_S1"/>
    <property type="match status" value="1"/>
</dbReference>
<keyword evidence="4" id="KW-1185">Reference proteome</keyword>
<dbReference type="Pfam" id="PF03480">
    <property type="entry name" value="DctP"/>
    <property type="match status" value="1"/>
</dbReference>
<gene>
    <name evidence="3" type="ORF">ACFOW6_10880</name>
</gene>
<dbReference type="Gene3D" id="3.40.190.170">
    <property type="entry name" value="Bacterial extracellular solute-binding protein, family 7"/>
    <property type="match status" value="1"/>
</dbReference>
<name>A0ABV8UN88_9PROT</name>
<sequence length="357" mass="39464">MKRRQVLLGAALAAGASFHFPAPAVARGLRELTMVTDWPEGPGLFASARRLAQSIGMATGGRLRIEVLPSGALVRPFETFDAVEAGIADMFHSHTSYFEEKSSAFHFYSALPFGFTANEMLAWVRFGGGQELWDRLSANFHIKPFLCCNTGTQMGGWFVNEIKFVEDFSGLRYRMAGLGAEVFRRLGAIVILLPAADIVQSLQSGAIEACEWGGPWIDTVMGLHTAARYYYYPGWHEPGAAVALGINKSVWESLAPEDQQVIEITATNEYAISLAEFNTNNARALQQLRAEGVIHIQGFNEEILRSLARISSDVVTEAASGDKLSREIHESYLTFRDQIVDWSNISESTYIGIRMLR</sequence>
<accession>A0ABV8UN88</accession>
<comment type="caution">
    <text evidence="3">The sequence shown here is derived from an EMBL/GenBank/DDBJ whole genome shotgun (WGS) entry which is preliminary data.</text>
</comment>
<dbReference type="Proteomes" id="UP001595799">
    <property type="component" value="Unassembled WGS sequence"/>
</dbReference>
<dbReference type="Gene3D" id="3.40.190.10">
    <property type="entry name" value="Periplasmic binding protein-like II"/>
    <property type="match status" value="1"/>
</dbReference>